<reference evidence="2 3" key="1">
    <citation type="journal article" date="2019" name="Int. J. Syst. Evol. Microbiol.">
        <title>The Global Catalogue of Microorganisms (GCM) 10K type strain sequencing project: providing services to taxonomists for standard genome sequencing and annotation.</title>
        <authorList>
            <consortium name="The Broad Institute Genomics Platform"/>
            <consortium name="The Broad Institute Genome Sequencing Center for Infectious Disease"/>
            <person name="Wu L."/>
            <person name="Ma J."/>
        </authorList>
    </citation>
    <scope>NUCLEOTIDE SEQUENCE [LARGE SCALE GENOMIC DNA]</scope>
    <source>
        <strain evidence="2 3">XZGYJ-43</strain>
    </source>
</reference>
<dbReference type="EMBL" id="JBHTAR010000011">
    <property type="protein sequence ID" value="MFC7199613.1"/>
    <property type="molecule type" value="Genomic_DNA"/>
</dbReference>
<dbReference type="SUPFAM" id="SSF54593">
    <property type="entry name" value="Glyoxalase/Bleomycin resistance protein/Dihydroxybiphenyl dioxygenase"/>
    <property type="match status" value="2"/>
</dbReference>
<evidence type="ECO:0000313" key="3">
    <source>
        <dbReference type="Proteomes" id="UP001596447"/>
    </source>
</evidence>
<accession>A0ABD5Z3P1</accession>
<dbReference type="Proteomes" id="UP001596447">
    <property type="component" value="Unassembled WGS sequence"/>
</dbReference>
<dbReference type="RefSeq" id="WP_279529542.1">
    <property type="nucleotide sequence ID" value="NZ_CP122312.1"/>
</dbReference>
<comment type="caution">
    <text evidence="2">The sequence shown here is derived from an EMBL/GenBank/DDBJ whole genome shotgun (WGS) entry which is preliminary data.</text>
</comment>
<evidence type="ECO:0000259" key="1">
    <source>
        <dbReference type="PROSITE" id="PS51819"/>
    </source>
</evidence>
<feature type="domain" description="VOC" evidence="1">
    <location>
        <begin position="6"/>
        <end position="115"/>
    </location>
</feature>
<protein>
    <submittedName>
        <fullName evidence="2">VOC family protein</fullName>
    </submittedName>
</protein>
<dbReference type="InterPro" id="IPR004360">
    <property type="entry name" value="Glyas_Fos-R_dOase_dom"/>
</dbReference>
<keyword evidence="3" id="KW-1185">Reference proteome</keyword>
<organism evidence="2 3">
    <name type="scientific">Halospeciosus flavus</name>
    <dbReference type="NCBI Taxonomy" id="3032283"/>
    <lineage>
        <taxon>Archaea</taxon>
        <taxon>Methanobacteriati</taxon>
        <taxon>Methanobacteriota</taxon>
        <taxon>Stenosarchaea group</taxon>
        <taxon>Halobacteria</taxon>
        <taxon>Halobacteriales</taxon>
        <taxon>Halobacteriaceae</taxon>
        <taxon>Halospeciosus</taxon>
    </lineage>
</organism>
<evidence type="ECO:0000313" key="2">
    <source>
        <dbReference type="EMBL" id="MFC7199613.1"/>
    </source>
</evidence>
<dbReference type="CDD" id="cd06587">
    <property type="entry name" value="VOC"/>
    <property type="match status" value="1"/>
</dbReference>
<dbReference type="InterPro" id="IPR029068">
    <property type="entry name" value="Glyas_Bleomycin-R_OHBP_Dase"/>
</dbReference>
<feature type="domain" description="VOC" evidence="1">
    <location>
        <begin position="126"/>
        <end position="233"/>
    </location>
</feature>
<dbReference type="Gene3D" id="3.10.180.10">
    <property type="entry name" value="2,3-Dihydroxybiphenyl 1,2-Dioxygenase, domain 1"/>
    <property type="match status" value="2"/>
</dbReference>
<dbReference type="AlphaFoldDB" id="A0ABD5Z3P1"/>
<name>A0ABD5Z3P1_9EURY</name>
<dbReference type="InterPro" id="IPR037523">
    <property type="entry name" value="VOC_core"/>
</dbReference>
<gene>
    <name evidence="2" type="ORF">ACFQJ9_09345</name>
</gene>
<proteinExistence type="predicted"/>
<dbReference type="InterPro" id="IPR050383">
    <property type="entry name" value="GlyoxalaseI/FosfomycinResist"/>
</dbReference>
<dbReference type="Pfam" id="PF00903">
    <property type="entry name" value="Glyoxalase"/>
    <property type="match status" value="1"/>
</dbReference>
<dbReference type="PANTHER" id="PTHR21366">
    <property type="entry name" value="GLYOXALASE FAMILY PROTEIN"/>
    <property type="match status" value="1"/>
</dbReference>
<sequence>MSTLTSLDALGLEVLYLDRARAFYERHLQREARDIEDGHAVALDVGGTDLLLREPSTVPRGGLHVHYAMGAPFERYDAWYDALSESFDLEEVTFGDATSLYFFDPDGHCVEIGQRDVSDETDGLTGVFEVVLEVEDLERAEDFYRALGFEPVDRGDERPRIRLDGPMSLELWEPHRGLADARGGVHADLRFSGTPLDAIEAVGERALDVEVREDSNAVRIRDPDGHYLTVERE</sequence>
<dbReference type="PROSITE" id="PS51819">
    <property type="entry name" value="VOC"/>
    <property type="match status" value="2"/>
</dbReference>